<dbReference type="Proteomes" id="UP000062519">
    <property type="component" value="Chromosome 2"/>
</dbReference>
<dbReference type="RefSeq" id="WP_059598382.1">
    <property type="nucleotide sequence ID" value="NZ_CP013387.1"/>
</dbReference>
<accession>A0A1B4FM79</accession>
<protein>
    <submittedName>
        <fullName evidence="1">Type III secretion system protein</fullName>
    </submittedName>
</protein>
<reference evidence="1 2" key="1">
    <citation type="submission" date="2015-12" db="EMBL/GenBank/DDBJ databases">
        <title>Diversity of Burkholderia near neighbor genomes.</title>
        <authorList>
            <person name="Sahl J."/>
            <person name="Wagner D."/>
            <person name="Keim P."/>
        </authorList>
    </citation>
    <scope>NUCLEOTIDE SEQUENCE [LARGE SCALE GENOMIC DNA]</scope>
    <source>
        <strain evidence="1 2">BDU6</strain>
    </source>
</reference>
<dbReference type="KEGG" id="buu:WS70_23680"/>
<dbReference type="AlphaFoldDB" id="A0A1B4FM79"/>
<evidence type="ECO:0000313" key="1">
    <source>
        <dbReference type="EMBL" id="AOJ04768.1"/>
    </source>
</evidence>
<dbReference type="EMBL" id="CP013387">
    <property type="protein sequence ID" value="AOJ04768.1"/>
    <property type="molecule type" value="Genomic_DNA"/>
</dbReference>
<evidence type="ECO:0000313" key="2">
    <source>
        <dbReference type="Proteomes" id="UP000062519"/>
    </source>
</evidence>
<dbReference type="NCBIfam" id="TIGR02497">
    <property type="entry name" value="yscI_hrpB_dom"/>
    <property type="match status" value="1"/>
</dbReference>
<name>A0A1B4FM79_9BURK</name>
<dbReference type="InterPro" id="IPR012670">
    <property type="entry name" value="T3SS_YscI/HrpB"/>
</dbReference>
<dbReference type="GO" id="GO:0030254">
    <property type="term" value="P:protein secretion by the type III secretion system"/>
    <property type="evidence" value="ECO:0007669"/>
    <property type="project" value="InterPro"/>
</dbReference>
<organism evidence="1 2">
    <name type="scientific">Burkholderia mayonis</name>
    <dbReference type="NCBI Taxonomy" id="1385591"/>
    <lineage>
        <taxon>Bacteria</taxon>
        <taxon>Pseudomonadati</taxon>
        <taxon>Pseudomonadota</taxon>
        <taxon>Betaproteobacteria</taxon>
        <taxon>Burkholderiales</taxon>
        <taxon>Burkholderiaceae</taxon>
        <taxon>Burkholderia</taxon>
        <taxon>pseudomallei group</taxon>
    </lineage>
</organism>
<sequence>MDITAAQRALQTLQATPQTDATPIDQAQIDAFTRTLFGQDASTPEARAASGFQHRSLDVDRALSAARDRGEALMQPLDMLANQSAMLRAILEVDLTAKAAGAVSQGINKLVNMQ</sequence>
<dbReference type="Pfam" id="PF17001">
    <property type="entry name" value="T3SS_basalb_I"/>
    <property type="match status" value="1"/>
</dbReference>
<gene>
    <name evidence="1" type="ORF">WS70_23680</name>
</gene>
<keyword evidence="2" id="KW-1185">Reference proteome</keyword>
<proteinExistence type="predicted"/>